<evidence type="ECO:0000256" key="4">
    <source>
        <dbReference type="ARBA" id="ARBA00023136"/>
    </source>
</evidence>
<feature type="transmembrane region" description="Helical" evidence="5">
    <location>
        <begin position="59"/>
        <end position="87"/>
    </location>
</feature>
<feature type="transmembrane region" description="Helical" evidence="5">
    <location>
        <begin position="203"/>
        <end position="233"/>
    </location>
</feature>
<keyword evidence="4 5" id="KW-0472">Membrane</keyword>
<comment type="caution">
    <text evidence="7">The sequence shown here is derived from an EMBL/GenBank/DDBJ whole genome shotgun (WGS) entry which is preliminary data.</text>
</comment>
<dbReference type="EMBL" id="BBZA01000081">
    <property type="protein sequence ID" value="GAP62774.1"/>
    <property type="molecule type" value="Genomic_DNA"/>
</dbReference>
<dbReference type="PANTHER" id="PTHR37422:SF13">
    <property type="entry name" value="LIPOPOLYSACCHARIDE BIOSYNTHESIS PROTEIN PA4999-RELATED"/>
    <property type="match status" value="1"/>
</dbReference>
<proteinExistence type="predicted"/>
<dbReference type="AlphaFoldDB" id="A0A0M9UCB3"/>
<evidence type="ECO:0000259" key="6">
    <source>
        <dbReference type="Pfam" id="PF04932"/>
    </source>
</evidence>
<dbReference type="Proteomes" id="UP000050502">
    <property type="component" value="Unassembled WGS sequence"/>
</dbReference>
<evidence type="ECO:0000256" key="3">
    <source>
        <dbReference type="ARBA" id="ARBA00022989"/>
    </source>
</evidence>
<keyword evidence="3 5" id="KW-1133">Transmembrane helix</keyword>
<evidence type="ECO:0000313" key="7">
    <source>
        <dbReference type="EMBL" id="GAP62774.1"/>
    </source>
</evidence>
<comment type="subcellular location">
    <subcellularLocation>
        <location evidence="1">Membrane</location>
        <topology evidence="1">Multi-pass membrane protein</topology>
    </subcellularLocation>
</comment>
<dbReference type="Proteomes" id="UP000037784">
    <property type="component" value="Unassembled WGS sequence"/>
</dbReference>
<feature type="domain" description="O-antigen ligase-related" evidence="6">
    <location>
        <begin position="203"/>
        <end position="338"/>
    </location>
</feature>
<evidence type="ECO:0000256" key="1">
    <source>
        <dbReference type="ARBA" id="ARBA00004141"/>
    </source>
</evidence>
<keyword evidence="2 5" id="KW-0812">Transmembrane</keyword>
<dbReference type="PANTHER" id="PTHR37422">
    <property type="entry name" value="TEICHURONIC ACID BIOSYNTHESIS PROTEIN TUAE"/>
    <property type="match status" value="1"/>
</dbReference>
<reference evidence="9" key="3">
    <citation type="submission" date="2015-08" db="EMBL/GenBank/DDBJ databases">
        <title>Draft Genome Sequence of a Heterotrophic Facultative Anaerobic Bacterium Ardenticatena maritima Strain 110S.</title>
        <authorList>
            <person name="Kawaichi S."/>
            <person name="Yoshida T."/>
            <person name="Sako Y."/>
            <person name="Nakamura R."/>
        </authorList>
    </citation>
    <scope>NUCLEOTIDE SEQUENCE [LARGE SCALE GENOMIC DNA]</scope>
    <source>
        <strain evidence="9">110S</strain>
    </source>
</reference>
<evidence type="ECO:0000256" key="5">
    <source>
        <dbReference type="SAM" id="Phobius"/>
    </source>
</evidence>
<feature type="transmembrane region" description="Helical" evidence="5">
    <location>
        <begin position="32"/>
        <end position="47"/>
    </location>
</feature>
<dbReference type="InterPro" id="IPR007016">
    <property type="entry name" value="O-antigen_ligase-rel_domated"/>
</dbReference>
<feature type="transmembrane region" description="Helical" evidence="5">
    <location>
        <begin position="178"/>
        <end position="197"/>
    </location>
</feature>
<dbReference type="RefSeq" id="WP_054492680.1">
    <property type="nucleotide sequence ID" value="NZ_BBZA01000081.1"/>
</dbReference>
<protein>
    <recommendedName>
        <fullName evidence="6">O-antigen ligase-related domain-containing protein</fullName>
    </recommendedName>
</protein>
<dbReference type="InterPro" id="IPR051533">
    <property type="entry name" value="WaaL-like"/>
</dbReference>
<gene>
    <name evidence="7" type="ORF">ARMA_1197</name>
    <name evidence="8" type="ORF">SE16_05530</name>
</gene>
<dbReference type="Pfam" id="PF04932">
    <property type="entry name" value="Wzy_C"/>
    <property type="match status" value="1"/>
</dbReference>
<feature type="transmembrane region" description="Helical" evidence="5">
    <location>
        <begin position="240"/>
        <end position="261"/>
    </location>
</feature>
<dbReference type="OrthoDB" id="871774at2"/>
<evidence type="ECO:0000256" key="2">
    <source>
        <dbReference type="ARBA" id="ARBA00022692"/>
    </source>
</evidence>
<evidence type="ECO:0000313" key="10">
    <source>
        <dbReference type="Proteomes" id="UP000050502"/>
    </source>
</evidence>
<accession>A0A0M9UCB3</accession>
<dbReference type="STRING" id="872965.SE16_05530"/>
<dbReference type="EMBL" id="LGKN01000004">
    <property type="protein sequence ID" value="KPL88295.1"/>
    <property type="molecule type" value="Genomic_DNA"/>
</dbReference>
<reference evidence="8 10" key="2">
    <citation type="submission" date="2015-07" db="EMBL/GenBank/DDBJ databases">
        <title>Whole genome sequence of Ardenticatena maritima DSM 23922.</title>
        <authorList>
            <person name="Hemp J."/>
            <person name="Ward L.M."/>
            <person name="Pace L.A."/>
            <person name="Fischer W.W."/>
        </authorList>
    </citation>
    <scope>NUCLEOTIDE SEQUENCE [LARGE SCALE GENOMIC DNA]</scope>
    <source>
        <strain evidence="8 10">110S</strain>
    </source>
</reference>
<feature type="transmembrane region" description="Helical" evidence="5">
    <location>
        <begin position="332"/>
        <end position="353"/>
    </location>
</feature>
<reference evidence="7 9" key="1">
    <citation type="journal article" date="2015" name="Genome Announc.">
        <title>Draft Genome Sequence of a Heterotrophic Facultative Anaerobic Thermophilic Bacterium, Ardenticatena maritima Strain 110ST.</title>
        <authorList>
            <person name="Kawaichi S."/>
            <person name="Yoshida T."/>
            <person name="Sako Y."/>
            <person name="Nakamura R."/>
        </authorList>
    </citation>
    <scope>NUCLEOTIDE SEQUENCE [LARGE SCALE GENOMIC DNA]</scope>
    <source>
        <strain evidence="7 9">110S</strain>
    </source>
</reference>
<dbReference type="GO" id="GO:0016020">
    <property type="term" value="C:membrane"/>
    <property type="evidence" value="ECO:0007669"/>
    <property type="project" value="UniProtKB-SubCell"/>
</dbReference>
<dbReference type="InParanoid" id="A0A0M9UCB3"/>
<sequence>MRGGRWTLILLMIFGLMMPLERFTVKSLGPGDAAMMAAMAIVWLLIWKERARVHLPLALGMWLIFVGTLLGTLTLLGFSTVMLAVVQEIYLYILFLTLVNAFITRDAYNRFMLVLTGTAALSAMYIILSRLGLRIAFLTPKGGKNAALALRKTDPDAFLQSIGRASGTFSNSNAAGGYLLLAMYLFLALPLGKYTWLKWPVGFIFLLAILMTGSNGALLGALLGLGVLGVAWLMKQGRALLLLVAMLAISTSLLAALTPVVGPMLFDQFSQQDFAFAYVRLADKLQKRTAIWQGGLEAMKESPLGIGANMSAEVVSGGMHNDYVAFFVERGLIGFVGLMILFGELFFALATALRLGRTSANYWTTMALLAGLLGIMLMSTTHEATHGRPLWVLFAAICLHTQLLTREYKQVDHSLTQTASIAHAQTI</sequence>
<evidence type="ECO:0000313" key="8">
    <source>
        <dbReference type="EMBL" id="KPL88295.1"/>
    </source>
</evidence>
<evidence type="ECO:0000313" key="9">
    <source>
        <dbReference type="Proteomes" id="UP000037784"/>
    </source>
</evidence>
<keyword evidence="9" id="KW-1185">Reference proteome</keyword>
<name>A0A0M9UCB3_9CHLR</name>
<feature type="transmembrane region" description="Helical" evidence="5">
    <location>
        <begin position="360"/>
        <end position="377"/>
    </location>
</feature>
<organism evidence="7 9">
    <name type="scientific">Ardenticatena maritima</name>
    <dbReference type="NCBI Taxonomy" id="872965"/>
    <lineage>
        <taxon>Bacteria</taxon>
        <taxon>Bacillati</taxon>
        <taxon>Chloroflexota</taxon>
        <taxon>Ardenticatenia</taxon>
        <taxon>Ardenticatenales</taxon>
        <taxon>Ardenticatenaceae</taxon>
        <taxon>Ardenticatena</taxon>
    </lineage>
</organism>